<proteinExistence type="predicted"/>
<organism evidence="1 2">
    <name type="scientific">Streptomyces brasiliscabiei</name>
    <dbReference type="NCBI Taxonomy" id="2736302"/>
    <lineage>
        <taxon>Bacteria</taxon>
        <taxon>Bacillati</taxon>
        <taxon>Actinomycetota</taxon>
        <taxon>Actinomycetes</taxon>
        <taxon>Kitasatosporales</taxon>
        <taxon>Streptomycetaceae</taxon>
        <taxon>Streptomyces</taxon>
    </lineage>
</organism>
<comment type="caution">
    <text evidence="1">The sequence shown here is derived from an EMBL/GenBank/DDBJ whole genome shotgun (WGS) entry which is preliminary data.</text>
</comment>
<reference evidence="1 2" key="1">
    <citation type="submission" date="2024-03" db="EMBL/GenBank/DDBJ databases">
        <title>First Report of Pectobacterium brasiliscabiei causing potato scab in china.</title>
        <authorList>
            <person name="Handique U."/>
        </authorList>
    </citation>
    <scope>NUCLEOTIDE SEQUENCE [LARGE SCALE GENOMIC DNA]</scope>
    <source>
        <strain evidence="1 2">ZRIMU1503</strain>
    </source>
</reference>
<accession>A0ABU8G3P0</accession>
<dbReference type="Pfam" id="PF19827">
    <property type="entry name" value="DUF6308"/>
    <property type="match status" value="1"/>
</dbReference>
<evidence type="ECO:0000313" key="1">
    <source>
        <dbReference type="EMBL" id="MEI5607800.1"/>
    </source>
</evidence>
<dbReference type="Proteomes" id="UP001365781">
    <property type="component" value="Unassembled WGS sequence"/>
</dbReference>
<protein>
    <submittedName>
        <fullName evidence="1">DUF6308 family protein</fullName>
    </submittedName>
</protein>
<name>A0ABU8G3P0_9ACTN</name>
<dbReference type="EMBL" id="JBBAYM010000001">
    <property type="protein sequence ID" value="MEI5607800.1"/>
    <property type="molecule type" value="Genomic_DNA"/>
</dbReference>
<keyword evidence="2" id="KW-1185">Reference proteome</keyword>
<gene>
    <name evidence="1" type="ORF">WB403_01335</name>
</gene>
<evidence type="ECO:0000313" key="2">
    <source>
        <dbReference type="Proteomes" id="UP001365781"/>
    </source>
</evidence>
<sequence length="257" mass="27581">MIIDSTSWSARPRGRPAADWLAHDLDEGWIRVISPGGASLSPLGQRLSELLSAERVVGDLRRYFGIGVPPGGMPFTGSRFEHLAGGGDRLDVADRITAEDLVAVQTLSVTVPAPVALDVLEGPLGARLSGLLQAVPRDIDLADAEAAVVGDGSPADRAWHLLRDQPDVGWVIAGKLLARKRPRLLPVYDRVVRCAVGRPPSFWLALHAALREDDGAVHRRLLELRQAAGVPETVSALRVCDVAVWTGHRAEGHACPR</sequence>
<dbReference type="InterPro" id="IPR046275">
    <property type="entry name" value="DUF6308"/>
</dbReference>
<dbReference type="RefSeq" id="WP_336535479.1">
    <property type="nucleotide sequence ID" value="NZ_JBBAYL010000002.1"/>
</dbReference>